<dbReference type="eggNOG" id="ENOG50316HY">
    <property type="taxonomic scope" value="Bacteria"/>
</dbReference>
<dbReference type="HOGENOM" id="CLU_151772_0_0_4"/>
<protein>
    <submittedName>
        <fullName evidence="1">Uncharacterized protein</fullName>
    </submittedName>
</protein>
<dbReference type="Proteomes" id="UP000001192">
    <property type="component" value="Chromosome 2"/>
</dbReference>
<name>B2JLD6_PARP8</name>
<proteinExistence type="predicted"/>
<sequence length="141" mass="14674">MMVRGTHRPHAVADKPVRGGCGRGVGVAFRRLLLMTVCASLPLMAGCPYYAAPPGTVISAPASFNRSFAAAAGAMQDEGLSISVQDPGTGTIVGGIDGGVVQASVRQQADGSVVVQFDSKNARDPALLDRISRSYDRRMGR</sequence>
<dbReference type="STRING" id="391038.Bphy_5014"/>
<dbReference type="KEGG" id="bph:Bphy_5014"/>
<keyword evidence="2" id="KW-1185">Reference proteome</keyword>
<gene>
    <name evidence="1" type="ordered locus">Bphy_5014</name>
</gene>
<reference evidence="2" key="1">
    <citation type="journal article" date="2014" name="Stand. Genomic Sci.">
        <title>Complete genome sequence of Burkholderia phymatum STM815(T), a broad host range and efficient nitrogen-fixing symbiont of Mimosa species.</title>
        <authorList>
            <person name="Moulin L."/>
            <person name="Klonowska A."/>
            <person name="Caroline B."/>
            <person name="Booth K."/>
            <person name="Vriezen J.A."/>
            <person name="Melkonian R."/>
            <person name="James E.K."/>
            <person name="Young J.P."/>
            <person name="Bena G."/>
            <person name="Hauser L."/>
            <person name="Land M."/>
            <person name="Kyrpides N."/>
            <person name="Bruce D."/>
            <person name="Chain P."/>
            <person name="Copeland A."/>
            <person name="Pitluck S."/>
            <person name="Woyke T."/>
            <person name="Lizotte-Waniewski M."/>
            <person name="Bristow J."/>
            <person name="Riley M."/>
        </authorList>
    </citation>
    <scope>NUCLEOTIDE SEQUENCE [LARGE SCALE GENOMIC DNA]</scope>
    <source>
        <strain evidence="2">DSM 17167 / CIP 108236 / LMG 21445 / STM815</strain>
    </source>
</reference>
<evidence type="ECO:0000313" key="1">
    <source>
        <dbReference type="EMBL" id="ACC74104.1"/>
    </source>
</evidence>
<dbReference type="EMBL" id="CP001044">
    <property type="protein sequence ID" value="ACC74104.1"/>
    <property type="molecule type" value="Genomic_DNA"/>
</dbReference>
<evidence type="ECO:0000313" key="2">
    <source>
        <dbReference type="Proteomes" id="UP000001192"/>
    </source>
</evidence>
<dbReference type="AlphaFoldDB" id="B2JLD6"/>
<organism evidence="1 2">
    <name type="scientific">Paraburkholderia phymatum (strain DSM 17167 / CIP 108236 / LMG 21445 / STM815)</name>
    <name type="common">Burkholderia phymatum</name>
    <dbReference type="NCBI Taxonomy" id="391038"/>
    <lineage>
        <taxon>Bacteria</taxon>
        <taxon>Pseudomonadati</taxon>
        <taxon>Pseudomonadota</taxon>
        <taxon>Betaproteobacteria</taxon>
        <taxon>Burkholderiales</taxon>
        <taxon>Burkholderiaceae</taxon>
        <taxon>Paraburkholderia</taxon>
    </lineage>
</organism>
<accession>B2JLD6</accession>